<dbReference type="InterPro" id="IPR019791">
    <property type="entry name" value="Haem_peroxidase_animal"/>
</dbReference>
<dbReference type="Proteomes" id="UP000317355">
    <property type="component" value="Unassembled WGS sequence"/>
</dbReference>
<evidence type="ECO:0000313" key="7">
    <source>
        <dbReference type="EMBL" id="TVT57524.1"/>
    </source>
</evidence>
<dbReference type="InterPro" id="IPR050783">
    <property type="entry name" value="Oxylipin_biosynth_metab"/>
</dbReference>
<dbReference type="InterPro" id="IPR010255">
    <property type="entry name" value="Haem_peroxidase_sf"/>
</dbReference>
<dbReference type="InterPro" id="IPR037120">
    <property type="entry name" value="Haem_peroxidase_sf_animal"/>
</dbReference>
<dbReference type="GO" id="GO:0006631">
    <property type="term" value="P:fatty acid metabolic process"/>
    <property type="evidence" value="ECO:0007669"/>
    <property type="project" value="UniProtKB-ARBA"/>
</dbReference>
<dbReference type="GO" id="GO:0006979">
    <property type="term" value="P:response to oxidative stress"/>
    <property type="evidence" value="ECO:0007669"/>
    <property type="project" value="InterPro"/>
</dbReference>
<evidence type="ECO:0000256" key="3">
    <source>
        <dbReference type="ARBA" id="ARBA00022964"/>
    </source>
</evidence>
<evidence type="ECO:0000256" key="5">
    <source>
        <dbReference type="ARBA" id="ARBA00023004"/>
    </source>
</evidence>
<dbReference type="SUPFAM" id="SSF48113">
    <property type="entry name" value="Heme-dependent peroxidases"/>
    <property type="match status" value="1"/>
</dbReference>
<keyword evidence="5" id="KW-0408">Iron</keyword>
<proteinExistence type="predicted"/>
<dbReference type="PANTHER" id="PTHR11903">
    <property type="entry name" value="PROSTAGLANDIN G/H SYNTHASE"/>
    <property type="match status" value="1"/>
</dbReference>
<accession>A0A558D921</accession>
<reference evidence="7 8" key="1">
    <citation type="submission" date="2019-07" db="EMBL/GenBank/DDBJ databases">
        <title>The pathways for chlorine oxyanion respiration interact through the shared metabolite chlorate.</title>
        <authorList>
            <person name="Barnum T.P."/>
            <person name="Cheng Y."/>
            <person name="Hill K.A."/>
            <person name="Lucas L.N."/>
            <person name="Carlson H.K."/>
            <person name="Coates J.D."/>
        </authorList>
    </citation>
    <scope>NUCLEOTIDE SEQUENCE [LARGE SCALE GENOMIC DNA]</scope>
    <source>
        <strain evidence="7">BK-3</strain>
    </source>
</reference>
<dbReference type="EMBL" id="VMRY01000014">
    <property type="protein sequence ID" value="TVT57524.1"/>
    <property type="molecule type" value="Genomic_DNA"/>
</dbReference>
<protein>
    <submittedName>
        <fullName evidence="7">Oxygenase</fullName>
    </submittedName>
</protein>
<dbReference type="GO" id="GO:0004601">
    <property type="term" value="F:peroxidase activity"/>
    <property type="evidence" value="ECO:0007669"/>
    <property type="project" value="InterPro"/>
</dbReference>
<comment type="caution">
    <text evidence="7">The sequence shown here is derived from an EMBL/GenBank/DDBJ whole genome shotgun (WGS) entry which is preliminary data.</text>
</comment>
<dbReference type="Gene3D" id="1.10.640.10">
    <property type="entry name" value="Haem peroxidase domain superfamily, animal type"/>
    <property type="match status" value="2"/>
</dbReference>
<keyword evidence="3" id="KW-0223">Dioxygenase</keyword>
<dbReference type="GO" id="GO:0046872">
    <property type="term" value="F:metal ion binding"/>
    <property type="evidence" value="ECO:0007669"/>
    <property type="project" value="UniProtKB-KW"/>
</dbReference>
<evidence type="ECO:0000256" key="1">
    <source>
        <dbReference type="ARBA" id="ARBA00022723"/>
    </source>
</evidence>
<dbReference type="GO" id="GO:0020037">
    <property type="term" value="F:heme binding"/>
    <property type="evidence" value="ECO:0007669"/>
    <property type="project" value="InterPro"/>
</dbReference>
<evidence type="ECO:0000256" key="2">
    <source>
        <dbReference type="ARBA" id="ARBA00022821"/>
    </source>
</evidence>
<name>A0A558D921_9GAMM</name>
<dbReference type="PANTHER" id="PTHR11903:SF11">
    <property type="entry name" value="ALPHA-DIOXYGENASE 1"/>
    <property type="match status" value="1"/>
</dbReference>
<keyword evidence="4" id="KW-0560">Oxidoreductase</keyword>
<keyword evidence="1" id="KW-0479">Metal-binding</keyword>
<evidence type="ECO:0000256" key="6">
    <source>
        <dbReference type="SAM" id="SignalP"/>
    </source>
</evidence>
<gene>
    <name evidence="7" type="ORF">FHK82_05855</name>
</gene>
<keyword evidence="6" id="KW-0732">Signal</keyword>
<evidence type="ECO:0000256" key="4">
    <source>
        <dbReference type="ARBA" id="ARBA00023002"/>
    </source>
</evidence>
<dbReference type="Pfam" id="PF03098">
    <property type="entry name" value="An_peroxidase"/>
    <property type="match status" value="3"/>
</dbReference>
<dbReference type="GO" id="GO:0006952">
    <property type="term" value="P:defense response"/>
    <property type="evidence" value="ECO:0007669"/>
    <property type="project" value="UniProtKB-KW"/>
</dbReference>
<dbReference type="AlphaFoldDB" id="A0A558D921"/>
<sequence length="971" mass="109688">MKKLHICSTAVLAVCTGVGGLFIWSSAALADSDTKACLRMAASGLLEIAEDPTKRFLGKVEEDTARCRGGDKAVKYRNTPWVDWQNYYANGDEQSKSQGDKANTRLGEHIFPDGRGIDGALMDLEYQRIELIKFNLFDQSTYQRFVTDPVRAANTVWDEMKLPPDHPDYMAVGGDGKQLCRGELITHRTLTGICNDLTNPRMGASGMPFARNAQFEETFPRLEKTELTRNRHGGRLGLMKPDPQLLSRKLFTREQTPGNGCNNGLGDANYSTEVNCDYIKAPFFNVLAAFWIQFMTHDWFSHTVEGLNENSLMTVGCDSTEAQDLGCRPGDRAQPSLYAETTEPESFEFEGKRHLKRAYKTTGNQVTAWWDASQIYGYDEVSLHRVARDPNDNAKLLMQDNYLPLLASCVTYSEDCPVQPQWLGQESAAFPDNWNIGLSFYHNLFTREHNAFIDHFRELQNNTPDADSGLRNPSQPDQMIAYKDVDDERLYQAARLVVSAEIAKIHTIEWTTQLLYNEALNKGMNSNWSGLFNQEESRVSQILRRITGKDQSFLGRASAKLAQMLGQSSEAKASASAYSVFASGAGIFGLGSKKPTGHLWWKHDAWDLNNLEEDVNGGTNHFGSPFNFPEEFPSVYRLHALAPDLIEFRTTSDPNKITLKIPVAATVRKGATEEMHKRGLENWGLSMGRQRLGLLQLRNSPLFLQNLPMPHLASETKSLDIIALDILRDRERGVPRFNEFRRQIGLKTLTRFDDFVDHRLDENSSWRKHQEETVQRLRSIYGNHACDASKIISTAQRNPDGSFINDCHGQPDGSVVDNIEDVDNIVGWMAEYTRPHGFAISETQFHIFIVNASRRLFSDRFFTSSFRPEFYSQLGYDWVVNNGPVSECPYPVSELPDGSQACLEPGKVNGHEVAVSPLKRLLIRNIPEIKDELMMVKNAFDPWARDRGEYYDLSWKPRSGAETDPAFSDRP</sequence>
<keyword evidence="2" id="KW-0611">Plant defense</keyword>
<organism evidence="7 8">
    <name type="scientific">Sedimenticola thiotaurini</name>
    <dbReference type="NCBI Taxonomy" id="1543721"/>
    <lineage>
        <taxon>Bacteria</taxon>
        <taxon>Pseudomonadati</taxon>
        <taxon>Pseudomonadota</taxon>
        <taxon>Gammaproteobacteria</taxon>
        <taxon>Chromatiales</taxon>
        <taxon>Sedimenticolaceae</taxon>
        <taxon>Sedimenticola</taxon>
    </lineage>
</organism>
<dbReference type="STRING" id="1543721.AAY24_18080"/>
<dbReference type="GO" id="GO:0016702">
    <property type="term" value="F:oxidoreductase activity, acting on single donors with incorporation of molecular oxygen, incorporation of two atoms of oxygen"/>
    <property type="evidence" value="ECO:0007669"/>
    <property type="project" value="TreeGrafter"/>
</dbReference>
<feature type="signal peptide" evidence="6">
    <location>
        <begin position="1"/>
        <end position="30"/>
    </location>
</feature>
<feature type="chain" id="PRO_5021881517" evidence="6">
    <location>
        <begin position="31"/>
        <end position="971"/>
    </location>
</feature>
<evidence type="ECO:0000313" key="8">
    <source>
        <dbReference type="Proteomes" id="UP000317355"/>
    </source>
</evidence>
<dbReference type="PROSITE" id="PS50292">
    <property type="entry name" value="PEROXIDASE_3"/>
    <property type="match status" value="1"/>
</dbReference>